<dbReference type="AlphaFoldDB" id="X1C2T8"/>
<accession>X1C2T8</accession>
<comment type="caution">
    <text evidence="1">The sequence shown here is derived from an EMBL/GenBank/DDBJ whole genome shotgun (WGS) entry which is preliminary data.</text>
</comment>
<reference evidence="1" key="1">
    <citation type="journal article" date="2014" name="Front. Microbiol.">
        <title>High frequency of phylogenetically diverse reductive dehalogenase-homologous genes in deep subseafloor sedimentary metagenomes.</title>
        <authorList>
            <person name="Kawai M."/>
            <person name="Futagami T."/>
            <person name="Toyoda A."/>
            <person name="Takaki Y."/>
            <person name="Nishi S."/>
            <person name="Hori S."/>
            <person name="Arai W."/>
            <person name="Tsubouchi T."/>
            <person name="Morono Y."/>
            <person name="Uchiyama I."/>
            <person name="Ito T."/>
            <person name="Fujiyama A."/>
            <person name="Inagaki F."/>
            <person name="Takami H."/>
        </authorList>
    </citation>
    <scope>NUCLEOTIDE SEQUENCE</scope>
    <source>
        <strain evidence="1">Expedition CK06-06</strain>
    </source>
</reference>
<organism evidence="1">
    <name type="scientific">marine sediment metagenome</name>
    <dbReference type="NCBI Taxonomy" id="412755"/>
    <lineage>
        <taxon>unclassified sequences</taxon>
        <taxon>metagenomes</taxon>
        <taxon>ecological metagenomes</taxon>
    </lineage>
</organism>
<proteinExistence type="predicted"/>
<name>X1C2T8_9ZZZZ</name>
<sequence>MRMNLKLDLNYKKKKEEERENKMLNITIFNRDKITRINYDQPTHLYRNNTNFNLNTLHF</sequence>
<dbReference type="EMBL" id="BART01011646">
    <property type="protein sequence ID" value="GAG87672.1"/>
    <property type="molecule type" value="Genomic_DNA"/>
</dbReference>
<protein>
    <submittedName>
        <fullName evidence="1">Uncharacterized protein</fullName>
    </submittedName>
</protein>
<gene>
    <name evidence="1" type="ORF">S01H4_24707</name>
</gene>
<evidence type="ECO:0000313" key="1">
    <source>
        <dbReference type="EMBL" id="GAG87672.1"/>
    </source>
</evidence>